<feature type="region of interest" description="Disordered" evidence="2">
    <location>
        <begin position="1"/>
        <end position="22"/>
    </location>
</feature>
<feature type="repeat" description="ANK" evidence="1">
    <location>
        <begin position="90"/>
        <end position="122"/>
    </location>
</feature>
<name>A0A9W6Y1K4_9STRA</name>
<dbReference type="SUPFAM" id="SSF48403">
    <property type="entry name" value="Ankyrin repeat"/>
    <property type="match status" value="1"/>
</dbReference>
<feature type="compositionally biased region" description="Polar residues" evidence="2">
    <location>
        <begin position="835"/>
        <end position="848"/>
    </location>
</feature>
<dbReference type="InterPro" id="IPR036770">
    <property type="entry name" value="Ankyrin_rpt-contain_sf"/>
</dbReference>
<evidence type="ECO:0000313" key="3">
    <source>
        <dbReference type="EMBL" id="GMF50048.1"/>
    </source>
</evidence>
<comment type="caution">
    <text evidence="3">The sequence shown here is derived from an EMBL/GenBank/DDBJ whole genome shotgun (WGS) entry which is preliminary data.</text>
</comment>
<accession>A0A9W6Y1K4</accession>
<gene>
    <name evidence="3" type="ORF">Pfra01_001987500</name>
</gene>
<evidence type="ECO:0000256" key="1">
    <source>
        <dbReference type="PROSITE-ProRule" id="PRU00023"/>
    </source>
</evidence>
<reference evidence="3" key="1">
    <citation type="submission" date="2023-04" db="EMBL/GenBank/DDBJ databases">
        <title>Phytophthora fragariaefolia NBRC 109709.</title>
        <authorList>
            <person name="Ichikawa N."/>
            <person name="Sato H."/>
            <person name="Tonouchi N."/>
        </authorList>
    </citation>
    <scope>NUCLEOTIDE SEQUENCE</scope>
    <source>
        <strain evidence="3">NBRC 109709</strain>
    </source>
</reference>
<keyword evidence="4" id="KW-1185">Reference proteome</keyword>
<keyword evidence="1" id="KW-0040">ANK repeat</keyword>
<dbReference type="EMBL" id="BSXT01002645">
    <property type="protein sequence ID" value="GMF50048.1"/>
    <property type="molecule type" value="Genomic_DNA"/>
</dbReference>
<protein>
    <submittedName>
        <fullName evidence="3">Unnamed protein product</fullName>
    </submittedName>
</protein>
<dbReference type="PROSITE" id="PS50088">
    <property type="entry name" value="ANK_REPEAT"/>
    <property type="match status" value="1"/>
</dbReference>
<feature type="region of interest" description="Disordered" evidence="2">
    <location>
        <begin position="834"/>
        <end position="853"/>
    </location>
</feature>
<sequence length="901" mass="103318">MTMPNRPRKGTLPSHDPSSRKQVVTLPTANADGGSKHSAATPKFNAIQLADILRPFWGHVLQNNIKKVKKFLRENRSKIDFNTARYTPCADGTALHICSQHGFISCAKLLLGIGVKIDLQNKRNNVAFDVAPYTLLDKRMLLPQREVLAVEHEEETRLLGIHRATIDHFEEVTLAKAHASMLLTDWESRAWEEWVVLQATNKMDREWSEQVQNSKDTLEIKRAMYLDQQVQLQKEQNQIALTWKNIFHDAQYRQQCAREEMEQMLMLAEETHQHWMQEQQELWDQRGLIDAADEFPNDEAVQYWVLCTVLAMIDEDESGCVPVNPHGKLVTTDINDLLLREEFILVIRNILLRFPAVRDLQFCALRCFIRLVRHCVKSSCSTRHHGLFCAALIKANVLTISRDSLFRFSEDFQIVHLVIELLYHLLRFQGQNGTHSLQFCHNILSHQLPVLVYRLHEVVLSSGYGPQIGSVHLNEDTILAVYHHTSFILFTLTKYDVRKALEKDGVVSLVRHLIFQLSNNSLIGDSCSKEIMTSTLRYLLGSLALLHSPQSSHRRISPRLNLQAPWLVEDLSRLLSSVRPWIALSALNCADNTFSSANRSLIFWTINLLRNLTQPVQDGIVQLRTWLRTREHFDLFAQVILAIRKANCYEDEDTAVLSIVIVWLEIVEDVWLCRYNSDGQPAAVATFILEFLLQLLELEAEAVQLNERGNAFTNYTAIIKLIALVLSNGKNMRYLIDHGYRIDIATHAILKNLLNYKQESHCNWVSTDATSHELIAHILRVYLRLFDYDNDHTKSGVDFHERCRAIGICTALYAFGLLNSEPLSTEPEVGRCQSPCANANQSDENASDPTHDSKMKMKMQLARAWSHSRVQEHSPHTSKRDTLCSLTRALLRYAPCRCFYN</sequence>
<proteinExistence type="predicted"/>
<dbReference type="Proteomes" id="UP001165121">
    <property type="component" value="Unassembled WGS sequence"/>
</dbReference>
<dbReference type="InterPro" id="IPR002110">
    <property type="entry name" value="Ankyrin_rpt"/>
</dbReference>
<dbReference type="Gene3D" id="1.25.40.20">
    <property type="entry name" value="Ankyrin repeat-containing domain"/>
    <property type="match status" value="1"/>
</dbReference>
<evidence type="ECO:0000313" key="4">
    <source>
        <dbReference type="Proteomes" id="UP001165121"/>
    </source>
</evidence>
<dbReference type="OrthoDB" id="341259at2759"/>
<evidence type="ECO:0000256" key="2">
    <source>
        <dbReference type="SAM" id="MobiDB-lite"/>
    </source>
</evidence>
<organism evidence="3 4">
    <name type="scientific">Phytophthora fragariaefolia</name>
    <dbReference type="NCBI Taxonomy" id="1490495"/>
    <lineage>
        <taxon>Eukaryota</taxon>
        <taxon>Sar</taxon>
        <taxon>Stramenopiles</taxon>
        <taxon>Oomycota</taxon>
        <taxon>Peronosporomycetes</taxon>
        <taxon>Peronosporales</taxon>
        <taxon>Peronosporaceae</taxon>
        <taxon>Phytophthora</taxon>
    </lineage>
</organism>
<dbReference type="AlphaFoldDB" id="A0A9W6Y1K4"/>